<dbReference type="EMBL" id="MU150339">
    <property type="protein sequence ID" value="KAF9458478.1"/>
    <property type="molecule type" value="Genomic_DNA"/>
</dbReference>
<keyword evidence="2" id="KW-1185">Reference proteome</keyword>
<accession>A0A9P5XVP3</accession>
<protein>
    <submittedName>
        <fullName evidence="1">Uncharacterized protein</fullName>
    </submittedName>
</protein>
<evidence type="ECO:0000313" key="2">
    <source>
        <dbReference type="Proteomes" id="UP000807353"/>
    </source>
</evidence>
<gene>
    <name evidence="1" type="ORF">BDZ94DRAFT_1270543</name>
</gene>
<comment type="caution">
    <text evidence="1">The sequence shown here is derived from an EMBL/GenBank/DDBJ whole genome shotgun (WGS) entry which is preliminary data.</text>
</comment>
<name>A0A9P5XVP3_9AGAR</name>
<evidence type="ECO:0000313" key="1">
    <source>
        <dbReference type="EMBL" id="KAF9458478.1"/>
    </source>
</evidence>
<reference evidence="1" key="1">
    <citation type="submission" date="2020-11" db="EMBL/GenBank/DDBJ databases">
        <authorList>
            <consortium name="DOE Joint Genome Institute"/>
            <person name="Ahrendt S."/>
            <person name="Riley R."/>
            <person name="Andreopoulos W."/>
            <person name="Labutti K."/>
            <person name="Pangilinan J."/>
            <person name="Ruiz-Duenas F.J."/>
            <person name="Barrasa J.M."/>
            <person name="Sanchez-Garcia M."/>
            <person name="Camarero S."/>
            <person name="Miyauchi S."/>
            <person name="Serrano A."/>
            <person name="Linde D."/>
            <person name="Babiker R."/>
            <person name="Drula E."/>
            <person name="Ayuso-Fernandez I."/>
            <person name="Pacheco R."/>
            <person name="Padilla G."/>
            <person name="Ferreira P."/>
            <person name="Barriuso J."/>
            <person name="Kellner H."/>
            <person name="Castanera R."/>
            <person name="Alfaro M."/>
            <person name="Ramirez L."/>
            <person name="Pisabarro A.G."/>
            <person name="Kuo A."/>
            <person name="Tritt A."/>
            <person name="Lipzen A."/>
            <person name="He G."/>
            <person name="Yan M."/>
            <person name="Ng V."/>
            <person name="Cullen D."/>
            <person name="Martin F."/>
            <person name="Rosso M.-N."/>
            <person name="Henrissat B."/>
            <person name="Hibbett D."/>
            <person name="Martinez A.T."/>
            <person name="Grigoriev I.V."/>
        </authorList>
    </citation>
    <scope>NUCLEOTIDE SEQUENCE</scope>
    <source>
        <strain evidence="1">CBS 247.69</strain>
    </source>
</reference>
<organism evidence="1 2">
    <name type="scientific">Collybia nuda</name>
    <dbReference type="NCBI Taxonomy" id="64659"/>
    <lineage>
        <taxon>Eukaryota</taxon>
        <taxon>Fungi</taxon>
        <taxon>Dikarya</taxon>
        <taxon>Basidiomycota</taxon>
        <taxon>Agaricomycotina</taxon>
        <taxon>Agaricomycetes</taxon>
        <taxon>Agaricomycetidae</taxon>
        <taxon>Agaricales</taxon>
        <taxon>Tricholomatineae</taxon>
        <taxon>Clitocybaceae</taxon>
        <taxon>Collybia</taxon>
    </lineage>
</organism>
<dbReference type="AlphaFoldDB" id="A0A9P5XVP3"/>
<sequence length="398" mass="45176">MGRQVARAEIWRSINPEFILRRLASILTIIRAKPVYHLDLAEFRPLGDIAHDCLEVLKYNQYSDATKTSALALTIVLIGSRRIEELVRGLKNWPAAQIESFMSTVAGAFVTSGLFRYTRGRVELSNLVQTYQGSLASWENHSLEPLVTFFHKLTQTNQMPVPGVVVDLLTCLYLSDFFDPLYLSADDPAKGRTDLQDQCDVLLIVFSKLRGGQSAKSADDLFEALWSLQLPCLPRLGLQVRLSERARVWGWMEPAFVKFRVQTIFDITPVIWGGKVDEEETLVRTSIVADLVEFLGGTLYMEPTLKFRALSCFYMLLSYEGSYSTAQALLEDLIRKNSKYFSRLIPHIRQYLLKVKTTETDKSTLLCSHEHRGFAVKPCVGSSGISEMINFFMEVYSR</sequence>
<proteinExistence type="predicted"/>
<dbReference type="Proteomes" id="UP000807353">
    <property type="component" value="Unassembled WGS sequence"/>
</dbReference>